<keyword evidence="1" id="KW-0805">Transcription regulation</keyword>
<evidence type="ECO:0000256" key="3">
    <source>
        <dbReference type="ARBA" id="ARBA00023163"/>
    </source>
</evidence>
<dbReference type="Proteomes" id="UP000249340">
    <property type="component" value="Chromosome"/>
</dbReference>
<feature type="domain" description="HTH gntR-type" evidence="4">
    <location>
        <begin position="6"/>
        <end position="73"/>
    </location>
</feature>
<dbReference type="AlphaFoldDB" id="A0A345SQZ8"/>
<dbReference type="PRINTS" id="PR00035">
    <property type="entry name" value="HTHGNTR"/>
</dbReference>
<dbReference type="Pfam" id="PF07729">
    <property type="entry name" value="FCD"/>
    <property type="match status" value="1"/>
</dbReference>
<dbReference type="CDD" id="cd07377">
    <property type="entry name" value="WHTH_GntR"/>
    <property type="match status" value="1"/>
</dbReference>
<protein>
    <submittedName>
        <fullName evidence="5">GntR family transcriptional regulator</fullName>
    </submittedName>
</protein>
<dbReference type="InterPro" id="IPR000524">
    <property type="entry name" value="Tscrpt_reg_HTH_GntR"/>
</dbReference>
<dbReference type="Gene3D" id="1.10.10.10">
    <property type="entry name" value="Winged helix-like DNA-binding domain superfamily/Winged helix DNA-binding domain"/>
    <property type="match status" value="1"/>
</dbReference>
<sequence length="223" mass="24709">MGAGTENAVAKAVAALHEMIASMEILPGQSLRQEALAERLGVSRAPVREALRILESEGLLEHTRHVGYAVKRLTVAEFEQTYLMRRVLEAEVLRALPVPMPEEVLARLERLNEEIVEAWTAGDVAMMRTLNIDFHFTLFRASGLDLVVDEIRRIWALSDVYRSASLMDPRGRPRMFEEHAEMIAALRRDDPEAVVALMGIHRDGTRTSIAGLLAVGSGGSRTA</sequence>
<dbReference type="OrthoDB" id="5182935at2"/>
<dbReference type="PROSITE" id="PS50949">
    <property type="entry name" value="HTH_GNTR"/>
    <property type="match status" value="1"/>
</dbReference>
<dbReference type="PANTHER" id="PTHR43537:SF5">
    <property type="entry name" value="UXU OPERON TRANSCRIPTIONAL REGULATOR"/>
    <property type="match status" value="1"/>
</dbReference>
<dbReference type="SUPFAM" id="SSF46785">
    <property type="entry name" value="Winged helix' DNA-binding domain"/>
    <property type="match status" value="1"/>
</dbReference>
<dbReference type="RefSeq" id="WP_114914112.1">
    <property type="nucleotide sequence ID" value="NZ_CP031264.1"/>
</dbReference>
<dbReference type="InterPro" id="IPR008920">
    <property type="entry name" value="TF_FadR/GntR_C"/>
</dbReference>
<keyword evidence="2" id="KW-0238">DNA-binding</keyword>
<dbReference type="SUPFAM" id="SSF48008">
    <property type="entry name" value="GntR ligand-binding domain-like"/>
    <property type="match status" value="1"/>
</dbReference>
<keyword evidence="3" id="KW-0804">Transcription</keyword>
<proteinExistence type="predicted"/>
<dbReference type="InterPro" id="IPR036388">
    <property type="entry name" value="WH-like_DNA-bd_sf"/>
</dbReference>
<keyword evidence="6" id="KW-1185">Reference proteome</keyword>
<dbReference type="SMART" id="SM00895">
    <property type="entry name" value="FCD"/>
    <property type="match status" value="1"/>
</dbReference>
<dbReference type="KEGG" id="stri:C7M71_000345"/>
<evidence type="ECO:0000256" key="1">
    <source>
        <dbReference type="ARBA" id="ARBA00023015"/>
    </source>
</evidence>
<organism evidence="5 6">
    <name type="scientific">Peterkaempfera bronchialis</name>
    <dbReference type="NCBI Taxonomy" id="2126346"/>
    <lineage>
        <taxon>Bacteria</taxon>
        <taxon>Bacillati</taxon>
        <taxon>Actinomycetota</taxon>
        <taxon>Actinomycetes</taxon>
        <taxon>Kitasatosporales</taxon>
        <taxon>Streptomycetaceae</taxon>
        <taxon>Peterkaempfera</taxon>
    </lineage>
</organism>
<accession>A0A345SQZ8</accession>
<evidence type="ECO:0000259" key="4">
    <source>
        <dbReference type="PROSITE" id="PS50949"/>
    </source>
</evidence>
<dbReference type="GO" id="GO:0003677">
    <property type="term" value="F:DNA binding"/>
    <property type="evidence" value="ECO:0007669"/>
    <property type="project" value="UniProtKB-KW"/>
</dbReference>
<dbReference type="InterPro" id="IPR011711">
    <property type="entry name" value="GntR_C"/>
</dbReference>
<evidence type="ECO:0000256" key="2">
    <source>
        <dbReference type="ARBA" id="ARBA00023125"/>
    </source>
</evidence>
<name>A0A345SQZ8_9ACTN</name>
<dbReference type="EMBL" id="CP031264">
    <property type="protein sequence ID" value="AXI76153.1"/>
    <property type="molecule type" value="Genomic_DNA"/>
</dbReference>
<reference evidence="6" key="1">
    <citation type="submission" date="2018-07" db="EMBL/GenBank/DDBJ databases">
        <title>Streptacidiphilus bronchialis DSM 106435 chromosome.</title>
        <authorList>
            <person name="Batra D."/>
            <person name="Gulvik C.A."/>
        </authorList>
    </citation>
    <scope>NUCLEOTIDE SEQUENCE [LARGE SCALE GENOMIC DNA]</scope>
    <source>
        <strain evidence="6">DSM 106435</strain>
    </source>
</reference>
<gene>
    <name evidence="5" type="ORF">C7M71_000345</name>
</gene>
<dbReference type="InterPro" id="IPR036390">
    <property type="entry name" value="WH_DNA-bd_sf"/>
</dbReference>
<dbReference type="Gene3D" id="1.20.120.530">
    <property type="entry name" value="GntR ligand-binding domain-like"/>
    <property type="match status" value="1"/>
</dbReference>
<dbReference type="GO" id="GO:0003700">
    <property type="term" value="F:DNA-binding transcription factor activity"/>
    <property type="evidence" value="ECO:0007669"/>
    <property type="project" value="InterPro"/>
</dbReference>
<dbReference type="PANTHER" id="PTHR43537">
    <property type="entry name" value="TRANSCRIPTIONAL REGULATOR, GNTR FAMILY"/>
    <property type="match status" value="1"/>
</dbReference>
<evidence type="ECO:0000313" key="5">
    <source>
        <dbReference type="EMBL" id="AXI76153.1"/>
    </source>
</evidence>
<dbReference type="Pfam" id="PF00392">
    <property type="entry name" value="GntR"/>
    <property type="match status" value="1"/>
</dbReference>
<dbReference type="SMART" id="SM00345">
    <property type="entry name" value="HTH_GNTR"/>
    <property type="match status" value="1"/>
</dbReference>
<evidence type="ECO:0000313" key="6">
    <source>
        <dbReference type="Proteomes" id="UP000249340"/>
    </source>
</evidence>